<dbReference type="Proteomes" id="UP001374584">
    <property type="component" value="Unassembled WGS sequence"/>
</dbReference>
<dbReference type="AlphaFoldDB" id="A0AAN9ND44"/>
<organism evidence="1 2">
    <name type="scientific">Phaseolus coccineus</name>
    <name type="common">Scarlet runner bean</name>
    <name type="synonym">Phaseolus multiflorus</name>
    <dbReference type="NCBI Taxonomy" id="3886"/>
    <lineage>
        <taxon>Eukaryota</taxon>
        <taxon>Viridiplantae</taxon>
        <taxon>Streptophyta</taxon>
        <taxon>Embryophyta</taxon>
        <taxon>Tracheophyta</taxon>
        <taxon>Spermatophyta</taxon>
        <taxon>Magnoliopsida</taxon>
        <taxon>eudicotyledons</taxon>
        <taxon>Gunneridae</taxon>
        <taxon>Pentapetalae</taxon>
        <taxon>rosids</taxon>
        <taxon>fabids</taxon>
        <taxon>Fabales</taxon>
        <taxon>Fabaceae</taxon>
        <taxon>Papilionoideae</taxon>
        <taxon>50 kb inversion clade</taxon>
        <taxon>NPAAA clade</taxon>
        <taxon>indigoferoid/millettioid clade</taxon>
        <taxon>Phaseoleae</taxon>
        <taxon>Phaseolus</taxon>
    </lineage>
</organism>
<proteinExistence type="predicted"/>
<gene>
    <name evidence="1" type="ORF">VNO80_10268</name>
</gene>
<protein>
    <submittedName>
        <fullName evidence="1">Uncharacterized protein</fullName>
    </submittedName>
</protein>
<sequence length="104" mass="11193">MGLGAENGKVVEPWDVCKSKGRRKKKGARSSCSLRMRFIGSCISSRSKVDTSISGSGTSTHYGNHYCSLARVDGWSFRDNKESLVHGEGVSLTSEIGFMCQGGV</sequence>
<name>A0AAN9ND44_PHACN</name>
<accession>A0AAN9ND44</accession>
<evidence type="ECO:0000313" key="1">
    <source>
        <dbReference type="EMBL" id="KAK7368244.1"/>
    </source>
</evidence>
<evidence type="ECO:0000313" key="2">
    <source>
        <dbReference type="Proteomes" id="UP001374584"/>
    </source>
</evidence>
<reference evidence="1 2" key="1">
    <citation type="submission" date="2024-01" db="EMBL/GenBank/DDBJ databases">
        <title>The genomes of 5 underutilized Papilionoideae crops provide insights into root nodulation and disease resistanc.</title>
        <authorList>
            <person name="Jiang F."/>
        </authorList>
    </citation>
    <scope>NUCLEOTIDE SEQUENCE [LARGE SCALE GENOMIC DNA]</scope>
    <source>
        <strain evidence="1">JINMINGXINNONG_FW02</strain>
        <tissue evidence="1">Leaves</tissue>
    </source>
</reference>
<keyword evidence="2" id="KW-1185">Reference proteome</keyword>
<comment type="caution">
    <text evidence="1">The sequence shown here is derived from an EMBL/GenBank/DDBJ whole genome shotgun (WGS) entry which is preliminary data.</text>
</comment>
<dbReference type="EMBL" id="JAYMYR010000004">
    <property type="protein sequence ID" value="KAK7368244.1"/>
    <property type="molecule type" value="Genomic_DNA"/>
</dbReference>